<reference evidence="2 3" key="1">
    <citation type="submission" date="2019-02" db="EMBL/GenBank/DDBJ databases">
        <title>Deep-cultivation of Planctomycetes and their phenomic and genomic characterization uncovers novel biology.</title>
        <authorList>
            <person name="Wiegand S."/>
            <person name="Jogler M."/>
            <person name="Boedeker C."/>
            <person name="Pinto D."/>
            <person name="Vollmers J."/>
            <person name="Rivas-Marin E."/>
            <person name="Kohn T."/>
            <person name="Peeters S.H."/>
            <person name="Heuer A."/>
            <person name="Rast P."/>
            <person name="Oberbeckmann S."/>
            <person name="Bunk B."/>
            <person name="Jeske O."/>
            <person name="Meyerdierks A."/>
            <person name="Storesund J.E."/>
            <person name="Kallscheuer N."/>
            <person name="Luecker S."/>
            <person name="Lage O.M."/>
            <person name="Pohl T."/>
            <person name="Merkel B.J."/>
            <person name="Hornburger P."/>
            <person name="Mueller R.-W."/>
            <person name="Bruemmer F."/>
            <person name="Labrenz M."/>
            <person name="Spormann A.M."/>
            <person name="Op Den Camp H."/>
            <person name="Overmann J."/>
            <person name="Amann R."/>
            <person name="Jetten M.S.M."/>
            <person name="Mascher T."/>
            <person name="Medema M.H."/>
            <person name="Devos D.P."/>
            <person name="Kaster A.-K."/>
            <person name="Ovreas L."/>
            <person name="Rohde M."/>
            <person name="Galperin M.Y."/>
            <person name="Jogler C."/>
        </authorList>
    </citation>
    <scope>NUCLEOTIDE SEQUENCE [LARGE SCALE GENOMIC DNA]</scope>
    <source>
        <strain evidence="2 3">Pla144</strain>
    </source>
</reference>
<feature type="transmembrane region" description="Helical" evidence="1">
    <location>
        <begin position="29"/>
        <end position="50"/>
    </location>
</feature>
<dbReference type="OrthoDB" id="9842754at2"/>
<accession>A0A5C6C0F7</accession>
<sequence>MQIVLVIAMFGVAAIAVTAWAWHRRNMPVIGALTAFFLGPSWGAFLYSLAFCTDGSLDLWSLLIGFSLGIGGLYVGVPVGLFLAVLQIFARIGRRY</sequence>
<dbReference type="AlphaFoldDB" id="A0A5C6C0F7"/>
<name>A0A5C6C0F7_9BACT</name>
<feature type="transmembrane region" description="Helical" evidence="1">
    <location>
        <begin position="6"/>
        <end position="22"/>
    </location>
</feature>
<keyword evidence="1" id="KW-1133">Transmembrane helix</keyword>
<keyword evidence="1" id="KW-0472">Membrane</keyword>
<gene>
    <name evidence="2" type="ORF">Pla144_51320</name>
</gene>
<organism evidence="2 3">
    <name type="scientific">Bythopirellula polymerisocia</name>
    <dbReference type="NCBI Taxonomy" id="2528003"/>
    <lineage>
        <taxon>Bacteria</taxon>
        <taxon>Pseudomonadati</taxon>
        <taxon>Planctomycetota</taxon>
        <taxon>Planctomycetia</taxon>
        <taxon>Pirellulales</taxon>
        <taxon>Lacipirellulaceae</taxon>
        <taxon>Bythopirellula</taxon>
    </lineage>
</organism>
<feature type="transmembrane region" description="Helical" evidence="1">
    <location>
        <begin position="62"/>
        <end position="90"/>
    </location>
</feature>
<comment type="caution">
    <text evidence="2">The sequence shown here is derived from an EMBL/GenBank/DDBJ whole genome shotgun (WGS) entry which is preliminary data.</text>
</comment>
<dbReference type="RefSeq" id="WP_146453313.1">
    <property type="nucleotide sequence ID" value="NZ_SJPS01000026.1"/>
</dbReference>
<evidence type="ECO:0000313" key="2">
    <source>
        <dbReference type="EMBL" id="TWU17457.1"/>
    </source>
</evidence>
<dbReference type="Proteomes" id="UP000318437">
    <property type="component" value="Unassembled WGS sequence"/>
</dbReference>
<dbReference type="EMBL" id="SJPS01000026">
    <property type="protein sequence ID" value="TWU17457.1"/>
    <property type="molecule type" value="Genomic_DNA"/>
</dbReference>
<protein>
    <submittedName>
        <fullName evidence="2">Uncharacterized protein</fullName>
    </submittedName>
</protein>
<proteinExistence type="predicted"/>
<keyword evidence="1" id="KW-0812">Transmembrane</keyword>
<evidence type="ECO:0000313" key="3">
    <source>
        <dbReference type="Proteomes" id="UP000318437"/>
    </source>
</evidence>
<keyword evidence="3" id="KW-1185">Reference proteome</keyword>
<evidence type="ECO:0000256" key="1">
    <source>
        <dbReference type="SAM" id="Phobius"/>
    </source>
</evidence>